<dbReference type="Proteomes" id="UP000645390">
    <property type="component" value="Unassembled WGS sequence"/>
</dbReference>
<gene>
    <name evidence="2" type="ORF">GCM10008119_20180</name>
</gene>
<keyword evidence="3" id="KW-1185">Reference proteome</keyword>
<dbReference type="RefSeq" id="WP_188413815.1">
    <property type="nucleotide sequence ID" value="NZ_BMDJ01000005.1"/>
</dbReference>
<proteinExistence type="predicted"/>
<keyword evidence="1" id="KW-0812">Transmembrane</keyword>
<dbReference type="EMBL" id="BMDJ01000005">
    <property type="protein sequence ID" value="GGI25944.1"/>
    <property type="molecule type" value="Genomic_DNA"/>
</dbReference>
<keyword evidence="1" id="KW-0472">Membrane</keyword>
<evidence type="ECO:0000256" key="1">
    <source>
        <dbReference type="SAM" id="Phobius"/>
    </source>
</evidence>
<name>A0ABQ2BJT7_9SPHI</name>
<accession>A0ABQ2BJT7</accession>
<reference evidence="3" key="1">
    <citation type="journal article" date="2019" name="Int. J. Syst. Evol. Microbiol.">
        <title>The Global Catalogue of Microorganisms (GCM) 10K type strain sequencing project: providing services to taxonomists for standard genome sequencing and annotation.</title>
        <authorList>
            <consortium name="The Broad Institute Genomics Platform"/>
            <consortium name="The Broad Institute Genome Sequencing Center for Infectious Disease"/>
            <person name="Wu L."/>
            <person name="Ma J."/>
        </authorList>
    </citation>
    <scope>NUCLEOTIDE SEQUENCE [LARGE SCALE GENOMIC DNA]</scope>
    <source>
        <strain evidence="3">CCM 8939</strain>
    </source>
</reference>
<feature type="transmembrane region" description="Helical" evidence="1">
    <location>
        <begin position="40"/>
        <end position="59"/>
    </location>
</feature>
<feature type="transmembrane region" description="Helical" evidence="1">
    <location>
        <begin position="12"/>
        <end position="34"/>
    </location>
</feature>
<dbReference type="InterPro" id="IPR045385">
    <property type="entry name" value="DUF6526"/>
</dbReference>
<sequence>MSQNYQNHKRYYPLFHFFTIPLTVLGLGLAIYAYVAIPTIITGLIVLVFFLIAIVALMARMFALKAQDRAARAEEKLRYFILSGKSLPTDLKLGQILALRFAGDEEFLALVDRAVTEKLSVDDIKKSIKNWRGDYHRI</sequence>
<organism evidence="2 3">
    <name type="scientific">Pedobacter mendelii</name>
    <dbReference type="NCBI Taxonomy" id="1908240"/>
    <lineage>
        <taxon>Bacteria</taxon>
        <taxon>Pseudomonadati</taxon>
        <taxon>Bacteroidota</taxon>
        <taxon>Sphingobacteriia</taxon>
        <taxon>Sphingobacteriales</taxon>
        <taxon>Sphingobacteriaceae</taxon>
        <taxon>Pedobacter</taxon>
    </lineage>
</organism>
<comment type="caution">
    <text evidence="2">The sequence shown here is derived from an EMBL/GenBank/DDBJ whole genome shotgun (WGS) entry which is preliminary data.</text>
</comment>
<protein>
    <submittedName>
        <fullName evidence="2">Uncharacterized protein</fullName>
    </submittedName>
</protein>
<evidence type="ECO:0000313" key="3">
    <source>
        <dbReference type="Proteomes" id="UP000645390"/>
    </source>
</evidence>
<dbReference type="Pfam" id="PF20136">
    <property type="entry name" value="DUF6526"/>
    <property type="match status" value="1"/>
</dbReference>
<evidence type="ECO:0000313" key="2">
    <source>
        <dbReference type="EMBL" id="GGI25944.1"/>
    </source>
</evidence>
<keyword evidence="1" id="KW-1133">Transmembrane helix</keyword>